<proteinExistence type="predicted"/>
<dbReference type="EMBL" id="FMKA01000073">
    <property type="protein sequence ID" value="SCP99930.1"/>
    <property type="molecule type" value="Genomic_DNA"/>
</dbReference>
<organism evidence="1 2">
    <name type="scientific">Anaerobium acetethylicum</name>
    <dbReference type="NCBI Taxonomy" id="1619234"/>
    <lineage>
        <taxon>Bacteria</taxon>
        <taxon>Bacillati</taxon>
        <taxon>Bacillota</taxon>
        <taxon>Clostridia</taxon>
        <taxon>Lachnospirales</taxon>
        <taxon>Lachnospiraceae</taxon>
        <taxon>Anaerobium</taxon>
    </lineage>
</organism>
<sequence>TNMYLENYTLKYSKIENNRKIIERHPRALRKQSKNAEITSKQTAGDCWL</sequence>
<name>A0A1D3TZD9_9FIRM</name>
<protein>
    <submittedName>
        <fullName evidence="1">Uncharacterized protein</fullName>
    </submittedName>
</protein>
<evidence type="ECO:0000313" key="2">
    <source>
        <dbReference type="Proteomes" id="UP000199315"/>
    </source>
</evidence>
<feature type="non-terminal residue" evidence="1">
    <location>
        <position position="1"/>
    </location>
</feature>
<dbReference type="Proteomes" id="UP000199315">
    <property type="component" value="Unassembled WGS sequence"/>
</dbReference>
<reference evidence="1 2" key="1">
    <citation type="submission" date="2016-09" db="EMBL/GenBank/DDBJ databases">
        <authorList>
            <person name="Capua I."/>
            <person name="De Benedictis P."/>
            <person name="Joannis T."/>
            <person name="Lombin L.H."/>
            <person name="Cattoli G."/>
        </authorList>
    </citation>
    <scope>NUCLEOTIDE SEQUENCE [LARGE SCALE GENOMIC DNA]</scope>
    <source>
        <strain evidence="1 2">GluBS11</strain>
    </source>
</reference>
<dbReference type="AlphaFoldDB" id="A0A1D3TZD9"/>
<keyword evidence="2" id="KW-1185">Reference proteome</keyword>
<accession>A0A1D3TZD9</accession>
<gene>
    <name evidence="1" type="ORF">SAMN05421730_10733</name>
</gene>
<evidence type="ECO:0000313" key="1">
    <source>
        <dbReference type="EMBL" id="SCP99930.1"/>
    </source>
</evidence>